<gene>
    <name evidence="2" type="primary">Acey_s0009.g429</name>
    <name evidence="2" type="ORF">Y032_0009g429</name>
</gene>
<dbReference type="Pfam" id="PF10318">
    <property type="entry name" value="7TM_GPCR_Srh"/>
    <property type="match status" value="1"/>
</dbReference>
<evidence type="ECO:0000313" key="3">
    <source>
        <dbReference type="Proteomes" id="UP000024635"/>
    </source>
</evidence>
<dbReference type="OrthoDB" id="10590320at2759"/>
<keyword evidence="1" id="KW-1133">Transmembrane helix</keyword>
<organism evidence="2 3">
    <name type="scientific">Ancylostoma ceylanicum</name>
    <dbReference type="NCBI Taxonomy" id="53326"/>
    <lineage>
        <taxon>Eukaryota</taxon>
        <taxon>Metazoa</taxon>
        <taxon>Ecdysozoa</taxon>
        <taxon>Nematoda</taxon>
        <taxon>Chromadorea</taxon>
        <taxon>Rhabditida</taxon>
        <taxon>Rhabditina</taxon>
        <taxon>Rhabditomorpha</taxon>
        <taxon>Strongyloidea</taxon>
        <taxon>Ancylostomatidae</taxon>
        <taxon>Ancylostomatinae</taxon>
        <taxon>Ancylostoma</taxon>
    </lineage>
</organism>
<keyword evidence="1" id="KW-0472">Membrane</keyword>
<dbReference type="InterPro" id="IPR019422">
    <property type="entry name" value="7TM_GPCR_serpentine_rcpt_Srh"/>
</dbReference>
<proteinExistence type="predicted"/>
<dbReference type="EMBL" id="JARK01001345">
    <property type="protein sequence ID" value="EYC26927.1"/>
    <property type="molecule type" value="Genomic_DNA"/>
</dbReference>
<comment type="caution">
    <text evidence="2">The sequence shown here is derived from an EMBL/GenBank/DDBJ whole genome shotgun (WGS) entry which is preliminary data.</text>
</comment>
<protein>
    <submittedName>
        <fullName evidence="2">Uncharacterized protein</fullName>
    </submittedName>
</protein>
<feature type="transmembrane region" description="Helical" evidence="1">
    <location>
        <begin position="21"/>
        <end position="44"/>
    </location>
</feature>
<keyword evidence="1" id="KW-0812">Transmembrane</keyword>
<keyword evidence="3" id="KW-1185">Reference proteome</keyword>
<evidence type="ECO:0000256" key="1">
    <source>
        <dbReference type="SAM" id="Phobius"/>
    </source>
</evidence>
<reference evidence="3" key="1">
    <citation type="journal article" date="2015" name="Nat. Genet.">
        <title>The genome and transcriptome of the zoonotic hookworm Ancylostoma ceylanicum identify infection-specific gene families.</title>
        <authorList>
            <person name="Schwarz E.M."/>
            <person name="Hu Y."/>
            <person name="Antoshechkin I."/>
            <person name="Miller M.M."/>
            <person name="Sternberg P.W."/>
            <person name="Aroian R.V."/>
        </authorList>
    </citation>
    <scope>NUCLEOTIDE SEQUENCE</scope>
    <source>
        <strain evidence="3">HY135</strain>
    </source>
</reference>
<feature type="transmembrane region" description="Helical" evidence="1">
    <location>
        <begin position="64"/>
        <end position="91"/>
    </location>
</feature>
<accession>A0A016VIS1</accession>
<name>A0A016VIS1_9BILA</name>
<sequence length="118" mass="13619">MELFFFRVRSRTTRHRRGIMISMTMIRSIIPFIFIFIPLVLLMLSVTSENVFDSQKETPYYAKLLPAVALGLFSFYSIAHITVMISFTAPYRQYISGLLRRVRKQTTVSNSTGTISVI</sequence>
<evidence type="ECO:0000313" key="2">
    <source>
        <dbReference type="EMBL" id="EYC26927.1"/>
    </source>
</evidence>
<dbReference type="Proteomes" id="UP000024635">
    <property type="component" value="Unassembled WGS sequence"/>
</dbReference>
<dbReference type="AlphaFoldDB" id="A0A016VIS1"/>